<dbReference type="GO" id="GO:0006935">
    <property type="term" value="P:chemotaxis"/>
    <property type="evidence" value="ECO:0007669"/>
    <property type="project" value="UniProtKB-ARBA"/>
</dbReference>
<dbReference type="CDD" id="cd06225">
    <property type="entry name" value="HAMP"/>
    <property type="match status" value="1"/>
</dbReference>
<evidence type="ECO:0000256" key="6">
    <source>
        <dbReference type="ARBA" id="ARBA00023136"/>
    </source>
</evidence>
<feature type="transmembrane region" description="Helical" evidence="10">
    <location>
        <begin position="361"/>
        <end position="384"/>
    </location>
</feature>
<dbReference type="PATRIC" id="fig|132476.4.peg.102"/>
<protein>
    <recommendedName>
        <fullName evidence="15">Methyl-accepting chemotaxis protein</fullName>
    </recommendedName>
</protein>
<evidence type="ECO:0000256" key="3">
    <source>
        <dbReference type="ARBA" id="ARBA00022481"/>
    </source>
</evidence>
<dbReference type="InterPro" id="IPR003660">
    <property type="entry name" value="HAMP_dom"/>
</dbReference>
<comment type="caution">
    <text evidence="13">The sequence shown here is derived from an EMBL/GenBank/DDBJ whole genome shotgun (WGS) entry which is preliminary data.</text>
</comment>
<dbReference type="Gene3D" id="3.30.450.20">
    <property type="entry name" value="PAS domain"/>
    <property type="match status" value="1"/>
</dbReference>
<sequence length="712" mass="76418">MKFKSVQTFFVVQAGCAMLLISATLLGISFFTTERSNAFVRESTDTQAADRAKAELTSLGLAKAVEIGTRLHSGLQIAQQLAVVNMSIGKVDADGQPLLSMSREQLSNLARQTLIANPYALSVYIIWEPNAFGSSDIQYNGRSLGGYDGTGRFMPSWYRGKEQDILVQPAPTVESQNRLPTGVREGEYYLCVKETKKDCVIDPAAYDLTDGSTVLLTSFTVPILVNGKFEGIAGVDYALSFIQQLLETSNQSLYGGAGSMSLVFSNGRYVASTQAPNELGELSSVSLTPDDLSFLRANGNYAPRYEVDEASDTVRLVIPINVAGTGVFWNLLLKVPLSVVMNQARELQASLSSNSQSSLRFMGIGGAFVTALGVFLLWLISFGVGKPLKQTAIRLRDIADGEGDLTRELSIGRSDELGAIGAGFNSFLSKLRLLVSQIASLSGDIADASEKTREISTQTDTKVQRQLSAIELIAAAQEMTSTAQEVSRSAAKAAEAAGDADRFVQSGQAVVGASTKPTQMLHGDLLHASETVQALASDSEGINQILNTIRSIAEQTNLLALNAAIEAARAGERGRGFAVVADEVRNLAMKTQSSTLEIHTMIEKLKVGIQEVVQAMDRSSKRMSESVRHAEGTTTALSAITEAVMLISDMNIQIASAAEEQSMVAEDISRNIESISLAVVEVAKEAEHTAAASETMTQLSAQQRKLIQQFKY</sequence>
<evidence type="ECO:0000313" key="13">
    <source>
        <dbReference type="EMBL" id="KKA09871.1"/>
    </source>
</evidence>
<dbReference type="CDD" id="cd11386">
    <property type="entry name" value="MCP_signal"/>
    <property type="match status" value="1"/>
</dbReference>
<dbReference type="InterPro" id="IPR004089">
    <property type="entry name" value="MCPsignal_dom"/>
</dbReference>
<evidence type="ECO:0000259" key="12">
    <source>
        <dbReference type="PROSITE" id="PS50885"/>
    </source>
</evidence>
<dbReference type="Pfam" id="PF00672">
    <property type="entry name" value="HAMP"/>
    <property type="match status" value="1"/>
</dbReference>
<dbReference type="Gene3D" id="1.10.287.950">
    <property type="entry name" value="Methyl-accepting chemotaxis protein"/>
    <property type="match status" value="1"/>
</dbReference>
<evidence type="ECO:0000259" key="11">
    <source>
        <dbReference type="PROSITE" id="PS50111"/>
    </source>
</evidence>
<keyword evidence="5 10" id="KW-1133">Transmembrane helix</keyword>
<dbReference type="SUPFAM" id="SSF58104">
    <property type="entry name" value="Methyl-accepting chemotaxis protein (MCP) signaling domain"/>
    <property type="match status" value="1"/>
</dbReference>
<keyword evidence="3" id="KW-0488">Methylation</keyword>
<keyword evidence="4 10" id="KW-0812">Transmembrane</keyword>
<evidence type="ECO:0000256" key="1">
    <source>
        <dbReference type="ARBA" id="ARBA00004651"/>
    </source>
</evidence>
<dbReference type="AlphaFoldDB" id="A0A0F4XVL2"/>
<keyword evidence="6 10" id="KW-0472">Membrane</keyword>
<proteinExistence type="inferred from homology"/>
<comment type="subcellular location">
    <subcellularLocation>
        <location evidence="1">Cell membrane</location>
        <topology evidence="1">Multi-pass membrane protein</topology>
    </subcellularLocation>
</comment>
<comment type="similarity">
    <text evidence="8">Belongs to the methyl-accepting chemotaxis (MCP) protein family.</text>
</comment>
<keyword evidence="7 9" id="KW-0807">Transducer</keyword>
<dbReference type="OrthoDB" id="2489132at2"/>
<dbReference type="GO" id="GO:0007165">
    <property type="term" value="P:signal transduction"/>
    <property type="evidence" value="ECO:0007669"/>
    <property type="project" value="UniProtKB-KW"/>
</dbReference>
<evidence type="ECO:0000256" key="9">
    <source>
        <dbReference type="PROSITE-ProRule" id="PRU00284"/>
    </source>
</evidence>
<dbReference type="EMBL" id="JZXC01000001">
    <property type="protein sequence ID" value="KKA09871.1"/>
    <property type="molecule type" value="Genomic_DNA"/>
</dbReference>
<dbReference type="SMART" id="SM00304">
    <property type="entry name" value="HAMP"/>
    <property type="match status" value="1"/>
</dbReference>
<reference evidence="13 14" key="1">
    <citation type="submission" date="2015-03" db="EMBL/GenBank/DDBJ databases">
        <title>Pseudomonas fluorescens 1855-344 Genome sequencing and assembly.</title>
        <authorList>
            <person name="Eng W.W.H."/>
            <person name="Gan H.M."/>
            <person name="Savka M.A."/>
        </authorList>
    </citation>
    <scope>NUCLEOTIDE SEQUENCE [LARGE SCALE GENOMIC DNA]</scope>
    <source>
        <strain evidence="13 14">1855-344</strain>
    </source>
</reference>
<dbReference type="PANTHER" id="PTHR32089">
    <property type="entry name" value="METHYL-ACCEPTING CHEMOTAXIS PROTEIN MCPB"/>
    <property type="match status" value="1"/>
</dbReference>
<dbReference type="PROSITE" id="PS50885">
    <property type="entry name" value="HAMP"/>
    <property type="match status" value="1"/>
</dbReference>
<dbReference type="PANTHER" id="PTHR32089:SF119">
    <property type="entry name" value="METHYL-ACCEPTING CHEMOTAXIS PROTEIN CTPL"/>
    <property type="match status" value="1"/>
</dbReference>
<evidence type="ECO:0000313" key="14">
    <source>
        <dbReference type="Proteomes" id="UP000033662"/>
    </source>
</evidence>
<evidence type="ECO:0000256" key="4">
    <source>
        <dbReference type="ARBA" id="ARBA00022692"/>
    </source>
</evidence>
<evidence type="ECO:0000256" key="2">
    <source>
        <dbReference type="ARBA" id="ARBA00022475"/>
    </source>
</evidence>
<dbReference type="CDD" id="cd12913">
    <property type="entry name" value="PDC1_MCP_like"/>
    <property type="match status" value="1"/>
</dbReference>
<evidence type="ECO:0000256" key="5">
    <source>
        <dbReference type="ARBA" id="ARBA00022989"/>
    </source>
</evidence>
<accession>A0A0F4XVL2</accession>
<evidence type="ECO:0000256" key="8">
    <source>
        <dbReference type="ARBA" id="ARBA00029447"/>
    </source>
</evidence>
<dbReference type="GO" id="GO:0005886">
    <property type="term" value="C:plasma membrane"/>
    <property type="evidence" value="ECO:0007669"/>
    <property type="project" value="UniProtKB-SubCell"/>
</dbReference>
<evidence type="ECO:0000256" key="10">
    <source>
        <dbReference type="SAM" id="Phobius"/>
    </source>
</evidence>
<feature type="domain" description="Methyl-accepting transducer" evidence="11">
    <location>
        <begin position="441"/>
        <end position="676"/>
    </location>
</feature>
<dbReference type="SMART" id="SM00283">
    <property type="entry name" value="MA"/>
    <property type="match status" value="1"/>
</dbReference>
<dbReference type="FunFam" id="1.10.287.950:FF:000001">
    <property type="entry name" value="Methyl-accepting chemotaxis sensory transducer"/>
    <property type="match status" value="1"/>
</dbReference>
<dbReference type="Pfam" id="PF00015">
    <property type="entry name" value="MCPsignal"/>
    <property type="match status" value="1"/>
</dbReference>
<dbReference type="PROSITE" id="PS50111">
    <property type="entry name" value="CHEMOTAXIS_TRANSDUC_2"/>
    <property type="match status" value="1"/>
</dbReference>
<feature type="domain" description="HAMP" evidence="12">
    <location>
        <begin position="382"/>
        <end position="436"/>
    </location>
</feature>
<dbReference type="Proteomes" id="UP000033662">
    <property type="component" value="Unassembled WGS sequence"/>
</dbReference>
<name>A0A0F4XVL2_9PSED</name>
<organism evidence="13 14">
    <name type="scientific">Pseudomonas kilonensis</name>
    <dbReference type="NCBI Taxonomy" id="132476"/>
    <lineage>
        <taxon>Bacteria</taxon>
        <taxon>Pseudomonadati</taxon>
        <taxon>Pseudomonadota</taxon>
        <taxon>Gammaproteobacteria</taxon>
        <taxon>Pseudomonadales</taxon>
        <taxon>Pseudomonadaceae</taxon>
        <taxon>Pseudomonas</taxon>
    </lineage>
</organism>
<evidence type="ECO:0000256" key="7">
    <source>
        <dbReference type="ARBA" id="ARBA00023224"/>
    </source>
</evidence>
<gene>
    <name evidence="13" type="ORF">VP02_00465</name>
</gene>
<evidence type="ECO:0008006" key="15">
    <source>
        <dbReference type="Google" id="ProtNLM"/>
    </source>
</evidence>
<keyword evidence="2" id="KW-1003">Cell membrane</keyword>